<dbReference type="Proteomes" id="UP000800039">
    <property type="component" value="Unassembled WGS sequence"/>
</dbReference>
<keyword evidence="2" id="KW-0472">Membrane</keyword>
<dbReference type="AlphaFoldDB" id="A0A9P4GUN9"/>
<keyword evidence="2" id="KW-0812">Transmembrane</keyword>
<feature type="compositionally biased region" description="Basic and acidic residues" evidence="1">
    <location>
        <begin position="38"/>
        <end position="53"/>
    </location>
</feature>
<evidence type="ECO:0000313" key="4">
    <source>
        <dbReference type="Proteomes" id="UP000800039"/>
    </source>
</evidence>
<feature type="region of interest" description="Disordered" evidence="1">
    <location>
        <begin position="31"/>
        <end position="53"/>
    </location>
</feature>
<name>A0A9P4GUN9_9PLEO</name>
<reference evidence="3" key="1">
    <citation type="submission" date="2020-01" db="EMBL/GenBank/DDBJ databases">
        <authorList>
            <consortium name="DOE Joint Genome Institute"/>
            <person name="Haridas S."/>
            <person name="Albert R."/>
            <person name="Binder M."/>
            <person name="Bloem J."/>
            <person name="Labutti K."/>
            <person name="Salamov A."/>
            <person name="Andreopoulos B."/>
            <person name="Baker S.E."/>
            <person name="Barry K."/>
            <person name="Bills G."/>
            <person name="Bluhm B.H."/>
            <person name="Cannon C."/>
            <person name="Castanera R."/>
            <person name="Culley D.E."/>
            <person name="Daum C."/>
            <person name="Ezra D."/>
            <person name="Gonzalez J.B."/>
            <person name="Henrissat B."/>
            <person name="Kuo A."/>
            <person name="Liang C."/>
            <person name="Lipzen A."/>
            <person name="Lutzoni F."/>
            <person name="Magnuson J."/>
            <person name="Mondo S."/>
            <person name="Nolan M."/>
            <person name="Ohm R."/>
            <person name="Pangilinan J."/>
            <person name="Park H.-J."/>
            <person name="Ramirez L."/>
            <person name="Alfaro M."/>
            <person name="Sun H."/>
            <person name="Tritt A."/>
            <person name="Yoshinaga Y."/>
            <person name="Zwiers L.-H."/>
            <person name="Turgeon B.G."/>
            <person name="Goodwin S.B."/>
            <person name="Spatafora J.W."/>
            <person name="Crous P.W."/>
            <person name="Grigoriev I.V."/>
        </authorList>
    </citation>
    <scope>NUCLEOTIDE SEQUENCE</scope>
    <source>
        <strain evidence="3">CBS 394.84</strain>
    </source>
</reference>
<evidence type="ECO:0000256" key="1">
    <source>
        <dbReference type="SAM" id="MobiDB-lite"/>
    </source>
</evidence>
<evidence type="ECO:0000313" key="3">
    <source>
        <dbReference type="EMBL" id="KAF1852152.1"/>
    </source>
</evidence>
<dbReference type="GeneID" id="63849979"/>
<protein>
    <submittedName>
        <fullName evidence="3">Uncharacterized protein</fullName>
    </submittedName>
</protein>
<keyword evidence="2" id="KW-1133">Transmembrane helix</keyword>
<gene>
    <name evidence="3" type="ORF">K460DRAFT_362918</name>
</gene>
<dbReference type="EMBL" id="ML976614">
    <property type="protein sequence ID" value="KAF1852152.1"/>
    <property type="molecule type" value="Genomic_DNA"/>
</dbReference>
<organism evidence="3 4">
    <name type="scientific">Cucurbitaria berberidis CBS 394.84</name>
    <dbReference type="NCBI Taxonomy" id="1168544"/>
    <lineage>
        <taxon>Eukaryota</taxon>
        <taxon>Fungi</taxon>
        <taxon>Dikarya</taxon>
        <taxon>Ascomycota</taxon>
        <taxon>Pezizomycotina</taxon>
        <taxon>Dothideomycetes</taxon>
        <taxon>Pleosporomycetidae</taxon>
        <taxon>Pleosporales</taxon>
        <taxon>Pleosporineae</taxon>
        <taxon>Cucurbitariaceae</taxon>
        <taxon>Cucurbitaria</taxon>
    </lineage>
</organism>
<proteinExistence type="predicted"/>
<sequence>MQRPLSVQALTKSSWSSILGYTGVITTAGTMAKRATRRKGDSQEHESGMKMKD</sequence>
<comment type="caution">
    <text evidence="3">The sequence shown here is derived from an EMBL/GenBank/DDBJ whole genome shotgun (WGS) entry which is preliminary data.</text>
</comment>
<feature type="transmembrane region" description="Helical" evidence="2">
    <location>
        <begin position="14"/>
        <end position="32"/>
    </location>
</feature>
<dbReference type="RefSeq" id="XP_040794715.1">
    <property type="nucleotide sequence ID" value="XM_040932728.1"/>
</dbReference>
<evidence type="ECO:0000256" key="2">
    <source>
        <dbReference type="SAM" id="Phobius"/>
    </source>
</evidence>
<accession>A0A9P4GUN9</accession>
<keyword evidence="4" id="KW-1185">Reference proteome</keyword>